<dbReference type="InterPro" id="IPR022708">
    <property type="entry name" value="Atg1-like_tMIT"/>
</dbReference>
<name>A0ABR1IYK1_9AGAR</name>
<dbReference type="InterPro" id="IPR011009">
    <property type="entry name" value="Kinase-like_dom_sf"/>
</dbReference>
<feature type="binding site" evidence="7">
    <location>
        <position position="57"/>
    </location>
    <ligand>
        <name>ATP</name>
        <dbReference type="ChEBI" id="CHEBI:30616"/>
    </ligand>
</feature>
<accession>A0ABR1IYK1</accession>
<dbReference type="EC" id="2.7.11.1" evidence="1"/>
<keyword evidence="4 10" id="KW-0418">Kinase</keyword>
<feature type="compositionally biased region" description="Basic and acidic residues" evidence="8">
    <location>
        <begin position="278"/>
        <end position="287"/>
    </location>
</feature>
<protein>
    <recommendedName>
        <fullName evidence="1">non-specific serine/threonine protein kinase</fullName>
        <ecNumber evidence="1">2.7.11.1</ecNumber>
    </recommendedName>
    <alternativeName>
        <fullName evidence="6">Autophagy-related protein 1</fullName>
    </alternativeName>
</protein>
<reference evidence="10 11" key="1">
    <citation type="submission" date="2024-01" db="EMBL/GenBank/DDBJ databases">
        <title>A draft genome for the cacao thread blight pathogen Marasmiellus scandens.</title>
        <authorList>
            <person name="Baruah I.K."/>
            <person name="Leung J."/>
            <person name="Bukari Y."/>
            <person name="Amoako-Attah I."/>
            <person name="Meinhardt L.W."/>
            <person name="Bailey B.A."/>
            <person name="Cohen S.P."/>
        </authorList>
    </citation>
    <scope>NUCLEOTIDE SEQUENCE [LARGE SCALE GENOMIC DNA]</scope>
    <source>
        <strain evidence="10 11">GH-19</strain>
    </source>
</reference>
<dbReference type="GO" id="GO:0004674">
    <property type="term" value="F:protein serine/threonine kinase activity"/>
    <property type="evidence" value="ECO:0007669"/>
    <property type="project" value="UniProtKB-EC"/>
</dbReference>
<dbReference type="Pfam" id="PF12063">
    <property type="entry name" value="ATG1-like_MIT1"/>
    <property type="match status" value="1"/>
</dbReference>
<keyword evidence="2 10" id="KW-0808">Transferase</keyword>
<dbReference type="SUPFAM" id="SSF56112">
    <property type="entry name" value="Protein kinase-like (PK-like)"/>
    <property type="match status" value="1"/>
</dbReference>
<dbReference type="InterPro" id="IPR008271">
    <property type="entry name" value="Ser/Thr_kinase_AS"/>
</dbReference>
<evidence type="ECO:0000313" key="10">
    <source>
        <dbReference type="EMBL" id="KAK7442026.1"/>
    </source>
</evidence>
<evidence type="ECO:0000259" key="9">
    <source>
        <dbReference type="PROSITE" id="PS50011"/>
    </source>
</evidence>
<feature type="region of interest" description="Disordered" evidence="8">
    <location>
        <begin position="484"/>
        <end position="544"/>
    </location>
</feature>
<evidence type="ECO:0000256" key="3">
    <source>
        <dbReference type="ARBA" id="ARBA00022741"/>
    </source>
</evidence>
<dbReference type="EMBL" id="JBANRG010000060">
    <property type="protein sequence ID" value="KAK7442026.1"/>
    <property type="molecule type" value="Genomic_DNA"/>
</dbReference>
<feature type="region of interest" description="Disordered" evidence="8">
    <location>
        <begin position="562"/>
        <end position="603"/>
    </location>
</feature>
<feature type="compositionally biased region" description="Low complexity" evidence="8">
    <location>
        <begin position="589"/>
        <end position="598"/>
    </location>
</feature>
<sequence length="889" mass="99146">MTTPTRTRSSANPAGPSGREDYGDAKPYVISSEIGKGSFATVYKGYHEETRKQVAIKTVKREKLSPKLLDNLQSEIQILKLLSHRHITKLIEIVRSDHYIYLVMEYCSGGDLTNYIKKRGRVETLEYIPSPGAAPKYYPHPPTGGLDEVVVRSFLRQLARALKFLRHRNLIHRDIKPQNLLLNPAPPEELARGHPLGVPILKVADFGFARSLPSTMMAETLCGSPLYMAPEILAYKKYDAKADLWSVGAVLYEMAVGRPPFRAQNHIELLKKIEKSTGIKFPDEDPHSSAAKAGGGGSEALPVPSDVKKLIRMLLKQKPAERATFEEFFGSTALQKSKFPRPREEDADVGPQMVQTNGVWRPVTPEHHKIIPPEVLDENAMIPPSRFNFRRTSTLGKESEGSPPPPAETPLPSVQAPPPSTLRRASSSAKPTEPPLKSPSRPLMSEASIIPGETEEDGLLRREYVLVDDTRAVEFNRAVDELNSAPRRPLQDRRVPPSPSMDDFPNAIEYPIPPPNINTFPPPPSVGPAPPLSSSPSSMASRAASNALRSALSLASKKLFGTAHPASHARRTSGTTVPTIQAGPSQKDGVNGTNGVHTNGKDDVMAGRRGQILSLDTEDPMEDELLRGLEELAQKTDVLTHWADEMYEYVKAVPQKPLADPTKFAKREGEAEKVARKRKHDDMEAEYNAVTCVAVYILLMSFSQKGIDKLRHYQEHLKMRHPDGDFMVSEGFDDALSWFKEHFIKCNERAALVKTWLPAQYDGAKSWLDQLVYDRALLLSRTAARKELLDQATTPDECEKLYEESLWCLYALQDDLLQTGNPFMDEDRKTIATWIKRTKLRLLRCRARMAMNDKDRLNDARADHNLADVARIPAPWEAKPTEQGNPQVS</sequence>
<dbReference type="InterPro" id="IPR017441">
    <property type="entry name" value="Protein_kinase_ATP_BS"/>
</dbReference>
<feature type="region of interest" description="Disordered" evidence="8">
    <location>
        <begin position="278"/>
        <end position="300"/>
    </location>
</feature>
<keyword evidence="11" id="KW-1185">Reference proteome</keyword>
<feature type="domain" description="Protein kinase" evidence="9">
    <location>
        <begin position="28"/>
        <end position="334"/>
    </location>
</feature>
<dbReference type="PANTHER" id="PTHR24348">
    <property type="entry name" value="SERINE/THREONINE-PROTEIN KINASE UNC-51-RELATED"/>
    <property type="match status" value="1"/>
</dbReference>
<evidence type="ECO:0000256" key="2">
    <source>
        <dbReference type="ARBA" id="ARBA00022679"/>
    </source>
</evidence>
<feature type="compositionally biased region" description="Polar residues" evidence="8">
    <location>
        <begin position="1"/>
        <end position="12"/>
    </location>
</feature>
<evidence type="ECO:0000256" key="8">
    <source>
        <dbReference type="SAM" id="MobiDB-lite"/>
    </source>
</evidence>
<dbReference type="InterPro" id="IPR048941">
    <property type="entry name" value="ATG1-like_MIT2"/>
</dbReference>
<feature type="region of interest" description="Disordered" evidence="8">
    <location>
        <begin position="394"/>
        <end position="454"/>
    </location>
</feature>
<evidence type="ECO:0000256" key="7">
    <source>
        <dbReference type="PROSITE-ProRule" id="PRU10141"/>
    </source>
</evidence>
<dbReference type="PANTHER" id="PTHR24348:SF22">
    <property type="entry name" value="NON-SPECIFIC SERINE_THREONINE PROTEIN KINASE"/>
    <property type="match status" value="1"/>
</dbReference>
<feature type="compositionally biased region" description="Pro residues" evidence="8">
    <location>
        <begin position="511"/>
        <end position="533"/>
    </location>
</feature>
<dbReference type="Gene3D" id="1.10.510.10">
    <property type="entry name" value="Transferase(Phosphotransferase) domain 1"/>
    <property type="match status" value="1"/>
</dbReference>
<dbReference type="SMART" id="SM00220">
    <property type="entry name" value="S_TKc"/>
    <property type="match status" value="1"/>
</dbReference>
<dbReference type="Pfam" id="PF00069">
    <property type="entry name" value="Pkinase"/>
    <property type="match status" value="1"/>
</dbReference>
<feature type="region of interest" description="Disordered" evidence="8">
    <location>
        <begin position="1"/>
        <end position="24"/>
    </location>
</feature>
<evidence type="ECO:0000256" key="4">
    <source>
        <dbReference type="ARBA" id="ARBA00022777"/>
    </source>
</evidence>
<dbReference type="PROSITE" id="PS00107">
    <property type="entry name" value="PROTEIN_KINASE_ATP"/>
    <property type="match status" value="1"/>
</dbReference>
<evidence type="ECO:0000256" key="6">
    <source>
        <dbReference type="ARBA" id="ARBA00030237"/>
    </source>
</evidence>
<dbReference type="Pfam" id="PF21127">
    <property type="entry name" value="ATG1-like_MIT2"/>
    <property type="match status" value="1"/>
</dbReference>
<feature type="compositionally biased region" description="Pro residues" evidence="8">
    <location>
        <begin position="402"/>
        <end position="420"/>
    </location>
</feature>
<dbReference type="PROSITE" id="PS50011">
    <property type="entry name" value="PROTEIN_KINASE_DOM"/>
    <property type="match status" value="1"/>
</dbReference>
<dbReference type="PROSITE" id="PS00108">
    <property type="entry name" value="PROTEIN_KINASE_ST"/>
    <property type="match status" value="1"/>
</dbReference>
<feature type="compositionally biased region" description="Polar residues" evidence="8">
    <location>
        <begin position="572"/>
        <end position="584"/>
    </location>
</feature>
<dbReference type="CDD" id="cd14009">
    <property type="entry name" value="STKc_ATG1_ULK_like"/>
    <property type="match status" value="1"/>
</dbReference>
<dbReference type="InterPro" id="IPR000719">
    <property type="entry name" value="Prot_kinase_dom"/>
</dbReference>
<keyword evidence="5 7" id="KW-0067">ATP-binding</keyword>
<comment type="caution">
    <text evidence="10">The sequence shown here is derived from an EMBL/GenBank/DDBJ whole genome shotgun (WGS) entry which is preliminary data.</text>
</comment>
<organism evidence="10 11">
    <name type="scientific">Marasmiellus scandens</name>
    <dbReference type="NCBI Taxonomy" id="2682957"/>
    <lineage>
        <taxon>Eukaryota</taxon>
        <taxon>Fungi</taxon>
        <taxon>Dikarya</taxon>
        <taxon>Basidiomycota</taxon>
        <taxon>Agaricomycotina</taxon>
        <taxon>Agaricomycetes</taxon>
        <taxon>Agaricomycetidae</taxon>
        <taxon>Agaricales</taxon>
        <taxon>Marasmiineae</taxon>
        <taxon>Omphalotaceae</taxon>
        <taxon>Marasmiellus</taxon>
    </lineage>
</organism>
<keyword evidence="3 7" id="KW-0547">Nucleotide-binding</keyword>
<proteinExistence type="predicted"/>
<dbReference type="InterPro" id="IPR045269">
    <property type="entry name" value="Atg1-like"/>
</dbReference>
<dbReference type="Proteomes" id="UP001498398">
    <property type="component" value="Unassembled WGS sequence"/>
</dbReference>
<gene>
    <name evidence="10" type="primary">ATG1</name>
    <name evidence="10" type="ORF">VKT23_016303</name>
</gene>
<evidence type="ECO:0000313" key="11">
    <source>
        <dbReference type="Proteomes" id="UP001498398"/>
    </source>
</evidence>
<evidence type="ECO:0000256" key="1">
    <source>
        <dbReference type="ARBA" id="ARBA00012513"/>
    </source>
</evidence>
<feature type="compositionally biased region" description="Low complexity" evidence="8">
    <location>
        <begin position="534"/>
        <end position="544"/>
    </location>
</feature>
<evidence type="ECO:0000256" key="5">
    <source>
        <dbReference type="ARBA" id="ARBA00022840"/>
    </source>
</evidence>